<dbReference type="EMBL" id="MT143209">
    <property type="protein sequence ID" value="QJA94172.1"/>
    <property type="molecule type" value="Genomic_DNA"/>
</dbReference>
<name>A0A6M3LKK3_9ZZZZ</name>
<gene>
    <name evidence="6" type="ORF">MM415B03944_0007</name>
</gene>
<dbReference type="InterPro" id="IPR017964">
    <property type="entry name" value="DNA-dir_DNA_pol_B_CS"/>
</dbReference>
<dbReference type="GO" id="GO:0000166">
    <property type="term" value="F:nucleotide binding"/>
    <property type="evidence" value="ECO:0007669"/>
    <property type="project" value="InterPro"/>
</dbReference>
<dbReference type="Gene3D" id="3.40.1820.10">
    <property type="entry name" value="DnaQ-like 3'-5' exonuclease"/>
    <property type="match status" value="1"/>
</dbReference>
<dbReference type="Gene3D" id="3.90.1600.10">
    <property type="entry name" value="Palm domain of DNA polymerase"/>
    <property type="match status" value="1"/>
</dbReference>
<evidence type="ECO:0000256" key="1">
    <source>
        <dbReference type="ARBA" id="ARBA00012417"/>
    </source>
</evidence>
<evidence type="ECO:0000313" key="6">
    <source>
        <dbReference type="EMBL" id="QJA94172.1"/>
    </source>
</evidence>
<dbReference type="GO" id="GO:0003677">
    <property type="term" value="F:DNA binding"/>
    <property type="evidence" value="ECO:0007669"/>
    <property type="project" value="InterPro"/>
</dbReference>
<protein>
    <recommendedName>
        <fullName evidence="1">DNA-directed DNA polymerase</fullName>
        <ecNumber evidence="1">2.7.7.7</ecNumber>
    </recommendedName>
</protein>
<dbReference type="AlphaFoldDB" id="A0A6M3LKK3"/>
<feature type="domain" description="DNA-directed DNA polymerase family B multifunctional" evidence="5">
    <location>
        <begin position="74"/>
        <end position="166"/>
    </location>
</feature>
<reference evidence="6" key="1">
    <citation type="submission" date="2020-03" db="EMBL/GenBank/DDBJ databases">
        <title>The deep terrestrial virosphere.</title>
        <authorList>
            <person name="Holmfeldt K."/>
            <person name="Nilsson E."/>
            <person name="Simone D."/>
            <person name="Lopez-Fernandez M."/>
            <person name="Wu X."/>
            <person name="de Brujin I."/>
            <person name="Lundin D."/>
            <person name="Andersson A."/>
            <person name="Bertilsson S."/>
            <person name="Dopson M."/>
        </authorList>
    </citation>
    <scope>NUCLEOTIDE SEQUENCE</scope>
    <source>
        <strain evidence="6">MM415B03944</strain>
    </source>
</reference>
<dbReference type="InterPro" id="IPR043502">
    <property type="entry name" value="DNA/RNA_pol_sf"/>
</dbReference>
<dbReference type="EC" id="2.7.7.7" evidence="1"/>
<proteinExistence type="predicted"/>
<dbReference type="InterPro" id="IPR023211">
    <property type="entry name" value="DNA_pol_palm_dom_sf"/>
</dbReference>
<evidence type="ECO:0000256" key="2">
    <source>
        <dbReference type="ARBA" id="ARBA00022679"/>
    </source>
</evidence>
<accession>A0A6M3LKK3</accession>
<sequence length="287" mass="33623">MYDYVLYSDTDSIFANIGEFLNNNIGNDWHKLSDEKKIFFIQKLSSAIENYVNDKSYREIQRKCYNSAVEDFRITFKQEIIAKSALFVKKKKYAYWCVNEEGVPTDKMSVTGLEIVRSDSSEAVRIRLKDIMTMILKNVPEIDLIQKINQYKKELLNVYPEEIAANIGINKLSKYIVNGKAIKGTPWHVRGVANYRFLLKELNIEDKYDDIHEGSKARVIYLRKNKFDVGVVSFIRWPKEFDSYIEIDIEKMIEKFFIKKIGILLEPMKKIGLLNGKSNMILNMFFN</sequence>
<dbReference type="InterPro" id="IPR006134">
    <property type="entry name" value="DNA-dir_DNA_pol_B_multi_dom"/>
</dbReference>
<organism evidence="6">
    <name type="scientific">viral metagenome</name>
    <dbReference type="NCBI Taxonomy" id="1070528"/>
    <lineage>
        <taxon>unclassified sequences</taxon>
        <taxon>metagenomes</taxon>
        <taxon>organismal metagenomes</taxon>
    </lineage>
</organism>
<dbReference type="GO" id="GO:0003887">
    <property type="term" value="F:DNA-directed DNA polymerase activity"/>
    <property type="evidence" value="ECO:0007669"/>
    <property type="project" value="UniProtKB-KW"/>
</dbReference>
<keyword evidence="3" id="KW-0548">Nucleotidyltransferase</keyword>
<keyword evidence="4" id="KW-0239">DNA-directed DNA polymerase</keyword>
<dbReference type="Gene3D" id="1.20.1280.300">
    <property type="match status" value="1"/>
</dbReference>
<dbReference type="Pfam" id="PF00136">
    <property type="entry name" value="DNA_pol_B"/>
    <property type="match status" value="1"/>
</dbReference>
<evidence type="ECO:0000259" key="5">
    <source>
        <dbReference type="Pfam" id="PF00136"/>
    </source>
</evidence>
<keyword evidence="2" id="KW-0808">Transferase</keyword>
<dbReference type="PROSITE" id="PS00116">
    <property type="entry name" value="DNA_POLYMERASE_B"/>
    <property type="match status" value="1"/>
</dbReference>
<dbReference type="SUPFAM" id="SSF56672">
    <property type="entry name" value="DNA/RNA polymerases"/>
    <property type="match status" value="1"/>
</dbReference>
<evidence type="ECO:0000256" key="4">
    <source>
        <dbReference type="ARBA" id="ARBA00022932"/>
    </source>
</evidence>
<evidence type="ECO:0000256" key="3">
    <source>
        <dbReference type="ARBA" id="ARBA00022695"/>
    </source>
</evidence>